<evidence type="ECO:0000313" key="2">
    <source>
        <dbReference type="EMBL" id="OKY78772.1"/>
    </source>
</evidence>
<keyword evidence="1" id="KW-0812">Transmembrane</keyword>
<dbReference type="InterPro" id="IPR008407">
    <property type="entry name" value="Brnchd-chn_aa_trnsp_AzlD"/>
</dbReference>
<protein>
    <submittedName>
        <fullName evidence="2">Branched-chain amino acid transport protein</fullName>
    </submittedName>
</protein>
<dbReference type="STRING" id="1903181.BTN85_1272"/>
<feature type="transmembrane region" description="Helical" evidence="1">
    <location>
        <begin position="7"/>
        <end position="26"/>
    </location>
</feature>
<keyword evidence="1" id="KW-0472">Membrane</keyword>
<dbReference type="AlphaFoldDB" id="A0A1Q6DWU7"/>
<name>A0A1Q6DWU7_METT1</name>
<evidence type="ECO:0000313" key="3">
    <source>
        <dbReference type="Proteomes" id="UP000185744"/>
    </source>
</evidence>
<dbReference type="EMBL" id="MSDW01000001">
    <property type="protein sequence ID" value="OKY78772.1"/>
    <property type="molecule type" value="Genomic_DNA"/>
</dbReference>
<gene>
    <name evidence="2" type="ORF">BTN85_1272</name>
</gene>
<dbReference type="InParanoid" id="A0A1Q6DWU7"/>
<comment type="caution">
    <text evidence="2">The sequence shown here is derived from an EMBL/GenBank/DDBJ whole genome shotgun (WGS) entry which is preliminary data.</text>
</comment>
<evidence type="ECO:0000256" key="1">
    <source>
        <dbReference type="SAM" id="Phobius"/>
    </source>
</evidence>
<keyword evidence="3" id="KW-1185">Reference proteome</keyword>
<reference evidence="2" key="1">
    <citation type="submission" date="2016-12" db="EMBL/GenBank/DDBJ databases">
        <title>Discovery of methanogenic haloarchaea.</title>
        <authorList>
            <person name="Sorokin D.Y."/>
            <person name="Makarova K.S."/>
            <person name="Abbas B."/>
            <person name="Ferrer M."/>
            <person name="Golyshin P.N."/>
        </authorList>
    </citation>
    <scope>NUCLEOTIDE SEQUENCE [LARGE SCALE GENOMIC DNA]</scope>
    <source>
        <strain evidence="2">HMET1</strain>
    </source>
</reference>
<accession>A0A1Q6DWU7</accession>
<proteinExistence type="predicted"/>
<dbReference type="Pfam" id="PF05437">
    <property type="entry name" value="AzlD"/>
    <property type="match status" value="1"/>
</dbReference>
<feature type="transmembrane region" description="Helical" evidence="1">
    <location>
        <begin position="38"/>
        <end position="58"/>
    </location>
</feature>
<sequence>MKDIIAIIIGMSLVTYIPRMIPLVVISKIDLPNYLESWLNNIPIAILTALLTLNMVVYGQNSYNLNNKMILAALPTILVAIKTESLIKTVLTGIISMAIINLA</sequence>
<keyword evidence="1" id="KW-1133">Transmembrane helix</keyword>
<organism evidence="2 3">
    <name type="scientific">Methanohalarchaeum thermophilum</name>
    <dbReference type="NCBI Taxonomy" id="1903181"/>
    <lineage>
        <taxon>Archaea</taxon>
        <taxon>Methanobacteriati</taxon>
        <taxon>Methanobacteriota</taxon>
        <taxon>Methanonatronarchaeia</taxon>
        <taxon>Methanonatronarchaeales</taxon>
        <taxon>Methanonatronarchaeaceae</taxon>
        <taxon>Candidatus Methanohalarchaeum</taxon>
    </lineage>
</organism>
<dbReference type="Proteomes" id="UP000185744">
    <property type="component" value="Unassembled WGS sequence"/>
</dbReference>